<keyword evidence="5" id="KW-1185">Reference proteome</keyword>
<comment type="caution">
    <text evidence="4">The sequence shown here is derived from an EMBL/GenBank/DDBJ whole genome shotgun (WGS) entry which is preliminary data.</text>
</comment>
<dbReference type="Gene3D" id="1.25.40.10">
    <property type="entry name" value="Tetratricopeptide repeat domain"/>
    <property type="match status" value="2"/>
</dbReference>
<dbReference type="Proteomes" id="UP001178507">
    <property type="component" value="Unassembled WGS sequence"/>
</dbReference>
<dbReference type="InterPro" id="IPR002885">
    <property type="entry name" value="PPR_rpt"/>
</dbReference>
<dbReference type="InterPro" id="IPR002625">
    <property type="entry name" value="Smr_dom"/>
</dbReference>
<dbReference type="InterPro" id="IPR036063">
    <property type="entry name" value="Smr_dom_sf"/>
</dbReference>
<dbReference type="Gene3D" id="3.30.1370.110">
    <property type="match status" value="1"/>
</dbReference>
<dbReference type="EMBL" id="CAUJNA010002569">
    <property type="protein sequence ID" value="CAJ1393481.1"/>
    <property type="molecule type" value="Genomic_DNA"/>
</dbReference>
<feature type="repeat" description="PPR" evidence="2">
    <location>
        <begin position="231"/>
        <end position="265"/>
    </location>
</feature>
<dbReference type="PROSITE" id="PS50828">
    <property type="entry name" value="SMR"/>
    <property type="match status" value="1"/>
</dbReference>
<dbReference type="PANTHER" id="PTHR47447">
    <property type="entry name" value="OS03G0856100 PROTEIN"/>
    <property type="match status" value="1"/>
</dbReference>
<protein>
    <recommendedName>
        <fullName evidence="3">Smr domain-containing protein</fullName>
    </recommendedName>
</protein>
<dbReference type="Pfam" id="PF13041">
    <property type="entry name" value="PPR_2"/>
    <property type="match status" value="1"/>
</dbReference>
<accession>A0AA36IV51</accession>
<evidence type="ECO:0000313" key="5">
    <source>
        <dbReference type="Proteomes" id="UP001178507"/>
    </source>
</evidence>
<sequence length="480" mass="52336">MVACRQGLQWDWCVQLLAEMRTQSLRPSATAFSMCASACGRAAQWRSSVAALRAMEDDGLARSLKTWSAAMSGCGEAQEWEAALALLWEADRSMQLDTMAWNAAMAACRKRAWEVTLALLSAMAKKLTPSVVSLALCAEVCHWRQALALLEDAGRLAVRPDLVLVNATAASAARGGAWEAALALAAQLPARQLKPDIVMVNTVLAGFSASSHWAQTLALLAQLPRQSLRPKSVTFNTAMSACLRASQWHLVSELFEEMQRRQLKASDSTVNALCGAFERRTAWQAALHCAFGFAPARGIKLSSLSLAPVVSACRKAAQWAQVLELLRHMEASSLALDDCFRAARMASEMESGDLPTALARHREQPRVADRGAWRSRKFGHLDLHQLQPQEACLAVCCALLDAVEQPRPLPAAGLTLVTGKGSHSPGGEGLLQPAVQQFLREMSIETLKLPNPGRLAIPRRELEAFLSKKSREARRSERRE</sequence>
<dbReference type="InterPro" id="IPR011990">
    <property type="entry name" value="TPR-like_helical_dom_sf"/>
</dbReference>
<dbReference type="PROSITE" id="PS51375">
    <property type="entry name" value="PPR"/>
    <property type="match status" value="1"/>
</dbReference>
<dbReference type="NCBIfam" id="TIGR00756">
    <property type="entry name" value="PPR"/>
    <property type="match status" value="1"/>
</dbReference>
<reference evidence="4" key="1">
    <citation type="submission" date="2023-08" db="EMBL/GenBank/DDBJ databases">
        <authorList>
            <person name="Chen Y."/>
            <person name="Shah S."/>
            <person name="Dougan E. K."/>
            <person name="Thang M."/>
            <person name="Chan C."/>
        </authorList>
    </citation>
    <scope>NUCLEOTIDE SEQUENCE</scope>
</reference>
<dbReference type="PANTHER" id="PTHR47447:SF17">
    <property type="entry name" value="OS12G0638900 PROTEIN"/>
    <property type="match status" value="1"/>
</dbReference>
<dbReference type="AlphaFoldDB" id="A0AA36IV51"/>
<evidence type="ECO:0000256" key="1">
    <source>
        <dbReference type="ARBA" id="ARBA00022737"/>
    </source>
</evidence>
<evidence type="ECO:0000256" key="2">
    <source>
        <dbReference type="PROSITE-ProRule" id="PRU00708"/>
    </source>
</evidence>
<proteinExistence type="predicted"/>
<feature type="domain" description="Smr" evidence="3">
    <location>
        <begin position="381"/>
        <end position="463"/>
    </location>
</feature>
<dbReference type="SUPFAM" id="SSF160443">
    <property type="entry name" value="SMR domain-like"/>
    <property type="match status" value="1"/>
</dbReference>
<keyword evidence="1" id="KW-0677">Repeat</keyword>
<name>A0AA36IV51_9DINO</name>
<organism evidence="4 5">
    <name type="scientific">Effrenium voratum</name>
    <dbReference type="NCBI Taxonomy" id="2562239"/>
    <lineage>
        <taxon>Eukaryota</taxon>
        <taxon>Sar</taxon>
        <taxon>Alveolata</taxon>
        <taxon>Dinophyceae</taxon>
        <taxon>Suessiales</taxon>
        <taxon>Symbiodiniaceae</taxon>
        <taxon>Effrenium</taxon>
    </lineage>
</organism>
<evidence type="ECO:0000313" key="4">
    <source>
        <dbReference type="EMBL" id="CAJ1393481.1"/>
    </source>
</evidence>
<evidence type="ECO:0000259" key="3">
    <source>
        <dbReference type="PROSITE" id="PS50828"/>
    </source>
</evidence>
<gene>
    <name evidence="4" type="ORF">EVOR1521_LOCUS18332</name>
</gene>